<keyword evidence="3" id="KW-1185">Reference proteome</keyword>
<accession>A0A7R9A6M6</accession>
<dbReference type="EMBL" id="LR900276">
    <property type="protein sequence ID" value="CAD7245016.1"/>
    <property type="molecule type" value="Genomic_DNA"/>
</dbReference>
<feature type="signal peptide" evidence="1">
    <location>
        <begin position="1"/>
        <end position="18"/>
    </location>
</feature>
<proteinExistence type="predicted"/>
<dbReference type="AlphaFoldDB" id="A0A7R9A6M6"/>
<dbReference type="Gene3D" id="3.60.21.10">
    <property type="match status" value="1"/>
</dbReference>
<protein>
    <submittedName>
        <fullName evidence="2">Uncharacterized protein</fullName>
    </submittedName>
</protein>
<reference evidence="2" key="1">
    <citation type="submission" date="2020-11" db="EMBL/GenBank/DDBJ databases">
        <authorList>
            <person name="Tran Van P."/>
        </authorList>
    </citation>
    <scope>NUCLEOTIDE SEQUENCE</scope>
</reference>
<evidence type="ECO:0000313" key="2">
    <source>
        <dbReference type="EMBL" id="CAD7245016.1"/>
    </source>
</evidence>
<dbReference type="SUPFAM" id="SSF56300">
    <property type="entry name" value="Metallo-dependent phosphatases"/>
    <property type="match status" value="1"/>
</dbReference>
<evidence type="ECO:0000313" key="3">
    <source>
        <dbReference type="Proteomes" id="UP000677054"/>
    </source>
</evidence>
<dbReference type="Proteomes" id="UP000677054">
    <property type="component" value="Unassembled WGS sequence"/>
</dbReference>
<organism evidence="2">
    <name type="scientific">Darwinula stevensoni</name>
    <dbReference type="NCBI Taxonomy" id="69355"/>
    <lineage>
        <taxon>Eukaryota</taxon>
        <taxon>Metazoa</taxon>
        <taxon>Ecdysozoa</taxon>
        <taxon>Arthropoda</taxon>
        <taxon>Crustacea</taxon>
        <taxon>Oligostraca</taxon>
        <taxon>Ostracoda</taxon>
        <taxon>Podocopa</taxon>
        <taxon>Podocopida</taxon>
        <taxon>Darwinulocopina</taxon>
        <taxon>Darwinuloidea</taxon>
        <taxon>Darwinulidae</taxon>
        <taxon>Darwinula</taxon>
    </lineage>
</organism>
<dbReference type="InterPro" id="IPR029052">
    <property type="entry name" value="Metallo-depent_PP-like"/>
</dbReference>
<gene>
    <name evidence="2" type="ORF">DSTB1V02_LOCUS4894</name>
</gene>
<feature type="chain" id="PRO_5036402777" evidence="1">
    <location>
        <begin position="19"/>
        <end position="139"/>
    </location>
</feature>
<evidence type="ECO:0000256" key="1">
    <source>
        <dbReference type="SAM" id="SignalP"/>
    </source>
</evidence>
<name>A0A7R9A6M6_9CRUS</name>
<dbReference type="EMBL" id="CAJPEV010000759">
    <property type="protein sequence ID" value="CAG0888284.1"/>
    <property type="molecule type" value="Genomic_DNA"/>
</dbReference>
<sequence length="139" mass="14959">MRWNLVLALLILAGWTIGEEEIKIVFTGDIFGYYEGLYEESEAPFTQPPLGKNSSGAEIGGLARLKKILSSLPPDKTILVDGGGFLVGNAFWSSQLNGSSIASILTNTSYDLVVQTKLFAVCASKSAALELIGFARRRS</sequence>
<keyword evidence="1" id="KW-0732">Signal</keyword>